<evidence type="ECO:0000313" key="1">
    <source>
        <dbReference type="EMBL" id="KPB01486.1"/>
    </source>
</evidence>
<dbReference type="AlphaFoldDB" id="A0A0M9GNB1"/>
<evidence type="ECO:0000313" key="2">
    <source>
        <dbReference type="Proteomes" id="UP000038011"/>
    </source>
</evidence>
<name>A0A0M9GNB1_9HYPH</name>
<accession>A0A0M9GNB1</accession>
<dbReference type="EMBL" id="JXMU01000010">
    <property type="protein sequence ID" value="KPB01486.1"/>
    <property type="molecule type" value="Genomic_DNA"/>
</dbReference>
<sequence>MGELLLNRTMSAMANKATLVDADVLQLRQTVFADGVVQRREAEALFALDRSVADKSDSWVSFFVEAVTDYLVNVEAPKGYISKDNAQWLIRTISSNGVVDTVTELEVLLRAMEKAESMPASLSGFALAQVKYAVVEGEGPLAKGRTCVKGVVTANDVAMLRRILYSFSGGGALGVSREEAKVLFDINDATADADNDASWSELFSKAIGFSLMAAGGHAPQSREKALAREEWLADDSVNIADFFSRMFANGLSGVRDAMAAPDSVEAVYKERNETFERKNNIAEKIDAEEAAWLIDRIGRDGKLHENELALIAFLKAESDHLHPSLKPLLDKVA</sequence>
<dbReference type="STRING" id="1514904.SU32_07825"/>
<gene>
    <name evidence="1" type="ORF">SU32_07825</name>
</gene>
<dbReference type="PATRIC" id="fig|1514904.3.peg.383"/>
<proteinExistence type="predicted"/>
<keyword evidence="2" id="KW-1185">Reference proteome</keyword>
<dbReference type="OrthoDB" id="7628592at2"/>
<dbReference type="Proteomes" id="UP000038011">
    <property type="component" value="Unassembled WGS sequence"/>
</dbReference>
<comment type="caution">
    <text evidence="1">The sequence shown here is derived from an EMBL/GenBank/DDBJ whole genome shotgun (WGS) entry which is preliminary data.</text>
</comment>
<organism evidence="1 2">
    <name type="scientific">Ahrensia marina</name>
    <dbReference type="NCBI Taxonomy" id="1514904"/>
    <lineage>
        <taxon>Bacteria</taxon>
        <taxon>Pseudomonadati</taxon>
        <taxon>Pseudomonadota</taxon>
        <taxon>Alphaproteobacteria</taxon>
        <taxon>Hyphomicrobiales</taxon>
        <taxon>Ahrensiaceae</taxon>
        <taxon>Ahrensia</taxon>
    </lineage>
</organism>
<dbReference type="RefSeq" id="WP_053998793.1">
    <property type="nucleotide sequence ID" value="NZ_JXMU01000010.1"/>
</dbReference>
<protein>
    <submittedName>
        <fullName evidence="1">Uncharacterized protein</fullName>
    </submittedName>
</protein>
<reference evidence="1 2" key="1">
    <citation type="submission" date="2015-01" db="EMBL/GenBank/DDBJ databases">
        <title>Ahrensia donghaiensis sp. nov., a novel dimethylsulphoniopropionate-cleavage bacterium isolated from seawater and emended descriptions of the genus Ahrensia and Ahrensia kielensis.</title>
        <authorList>
            <person name="Liu J."/>
        </authorList>
    </citation>
    <scope>NUCLEOTIDE SEQUENCE [LARGE SCALE GENOMIC DNA]</scope>
    <source>
        <strain evidence="1 2">LZD062</strain>
    </source>
</reference>